<evidence type="ECO:0000259" key="2">
    <source>
        <dbReference type="Pfam" id="PF00117"/>
    </source>
</evidence>
<dbReference type="Proteomes" id="UP000027821">
    <property type="component" value="Unassembled WGS sequence"/>
</dbReference>
<sequence length="204" mass="22931">MLLLIDNFDSFSHMLADYLRQAGAHLKIVRNDVLLSDLIEQEYEGIILSPGPEVPGKAGNLMHILSYYHDKLPVLGICLGHQAIGEFFGAALVRGEKPVHGKVHRVNKTMEHPVLQGLPANFKVTRYHSLELRNLPDVLEVILETDNKEIMGIVHSYLPVVGIQFHPEAYLTEYGLELITNWVNSYIKQSEVAYIPAKKVNIAL</sequence>
<dbReference type="PRINTS" id="PR00099">
    <property type="entry name" value="CPSGATASE"/>
</dbReference>
<dbReference type="PRINTS" id="PR00096">
    <property type="entry name" value="GATASE"/>
</dbReference>
<organism evidence="3 4">
    <name type="scientific">Anditalea andensis</name>
    <dbReference type="NCBI Taxonomy" id="1048983"/>
    <lineage>
        <taxon>Bacteria</taxon>
        <taxon>Pseudomonadati</taxon>
        <taxon>Bacteroidota</taxon>
        <taxon>Cytophagia</taxon>
        <taxon>Cytophagales</taxon>
        <taxon>Cytophagaceae</taxon>
        <taxon>Anditalea</taxon>
    </lineage>
</organism>
<dbReference type="NCBIfam" id="TIGR00566">
    <property type="entry name" value="trpG_papA"/>
    <property type="match status" value="1"/>
</dbReference>
<dbReference type="EMBL" id="JMIH01000022">
    <property type="protein sequence ID" value="KEO73414.1"/>
    <property type="molecule type" value="Genomic_DNA"/>
</dbReference>
<dbReference type="GO" id="GO:0000162">
    <property type="term" value="P:L-tryptophan biosynthetic process"/>
    <property type="evidence" value="ECO:0007669"/>
    <property type="project" value="TreeGrafter"/>
</dbReference>
<dbReference type="PRINTS" id="PR00097">
    <property type="entry name" value="ANTSNTHASEII"/>
</dbReference>
<accession>A0A074KWS6</accession>
<dbReference type="PANTHER" id="PTHR43418:SF4">
    <property type="entry name" value="MULTIFUNCTIONAL TRYPTOPHAN BIOSYNTHESIS PROTEIN"/>
    <property type="match status" value="1"/>
</dbReference>
<dbReference type="eggNOG" id="COG0512">
    <property type="taxonomic scope" value="Bacteria"/>
</dbReference>
<dbReference type="Pfam" id="PF00117">
    <property type="entry name" value="GATase"/>
    <property type="match status" value="1"/>
</dbReference>
<dbReference type="InterPro" id="IPR050472">
    <property type="entry name" value="Anth_synth/Amidotransfase"/>
</dbReference>
<dbReference type="InterPro" id="IPR017926">
    <property type="entry name" value="GATASE"/>
</dbReference>
<evidence type="ECO:0000313" key="4">
    <source>
        <dbReference type="Proteomes" id="UP000027821"/>
    </source>
</evidence>
<evidence type="ECO:0000256" key="1">
    <source>
        <dbReference type="ARBA" id="ARBA00022962"/>
    </source>
</evidence>
<dbReference type="GO" id="GO:0046820">
    <property type="term" value="F:4-amino-4-deoxychorismate synthase activity"/>
    <property type="evidence" value="ECO:0007669"/>
    <property type="project" value="UniProtKB-EC"/>
</dbReference>
<dbReference type="Gene3D" id="3.40.50.880">
    <property type="match status" value="1"/>
</dbReference>
<dbReference type="OrthoDB" id="9786812at2"/>
<dbReference type="RefSeq" id="WP_035075405.1">
    <property type="nucleotide sequence ID" value="NZ_JMIH01000022.1"/>
</dbReference>
<dbReference type="PROSITE" id="PS51273">
    <property type="entry name" value="GATASE_TYPE_1"/>
    <property type="match status" value="1"/>
</dbReference>
<keyword evidence="4" id="KW-1185">Reference proteome</keyword>
<dbReference type="CDD" id="cd01743">
    <property type="entry name" value="GATase1_Anthranilate_Synthase"/>
    <property type="match status" value="1"/>
</dbReference>
<dbReference type="InterPro" id="IPR029062">
    <property type="entry name" value="Class_I_gatase-like"/>
</dbReference>
<protein>
    <submittedName>
        <fullName evidence="3">Para-aminobenzoate synthase</fullName>
        <ecNumber evidence="3">2.6.1.85</ecNumber>
    </submittedName>
</protein>
<proteinExistence type="predicted"/>
<evidence type="ECO:0000313" key="3">
    <source>
        <dbReference type="EMBL" id="KEO73414.1"/>
    </source>
</evidence>
<comment type="caution">
    <text evidence="3">The sequence shown here is derived from an EMBL/GenBank/DDBJ whole genome shotgun (WGS) entry which is preliminary data.</text>
</comment>
<dbReference type="FunFam" id="3.40.50.880:FF:000003">
    <property type="entry name" value="Anthranilate synthase component II"/>
    <property type="match status" value="1"/>
</dbReference>
<keyword evidence="3" id="KW-0808">Transferase</keyword>
<dbReference type="STRING" id="1048983.EL17_13825"/>
<dbReference type="AlphaFoldDB" id="A0A074KWS6"/>
<dbReference type="SUPFAM" id="SSF52317">
    <property type="entry name" value="Class I glutamine amidotransferase-like"/>
    <property type="match status" value="1"/>
</dbReference>
<dbReference type="EC" id="2.6.1.85" evidence="3"/>
<gene>
    <name evidence="3" type="ORF">EL17_13825</name>
</gene>
<keyword evidence="3" id="KW-0032">Aminotransferase</keyword>
<reference evidence="3 4" key="1">
    <citation type="submission" date="2014-04" db="EMBL/GenBank/DDBJ databases">
        <title>Characterization and application of a salt tolerant electro-active bacterium.</title>
        <authorList>
            <person name="Yang L."/>
            <person name="Wei S."/>
            <person name="Tay Q.X.M."/>
        </authorList>
    </citation>
    <scope>NUCLEOTIDE SEQUENCE [LARGE SCALE GENOMIC DNA]</scope>
    <source>
        <strain evidence="3 4">LY1</strain>
    </source>
</reference>
<keyword evidence="1" id="KW-0315">Glutamine amidotransferase</keyword>
<name>A0A074KWS6_9BACT</name>
<dbReference type="GO" id="GO:0004049">
    <property type="term" value="F:anthranilate synthase activity"/>
    <property type="evidence" value="ECO:0007669"/>
    <property type="project" value="TreeGrafter"/>
</dbReference>
<feature type="domain" description="Glutamine amidotransferase" evidence="2">
    <location>
        <begin position="3"/>
        <end position="182"/>
    </location>
</feature>
<dbReference type="PANTHER" id="PTHR43418">
    <property type="entry name" value="MULTIFUNCTIONAL TRYPTOPHAN BIOSYNTHESIS PROTEIN-RELATED"/>
    <property type="match status" value="1"/>
</dbReference>
<dbReference type="GO" id="GO:0005829">
    <property type="term" value="C:cytosol"/>
    <property type="evidence" value="ECO:0007669"/>
    <property type="project" value="TreeGrafter"/>
</dbReference>
<dbReference type="InterPro" id="IPR006221">
    <property type="entry name" value="TrpG/PapA_dom"/>
</dbReference>